<dbReference type="InterPro" id="IPR039537">
    <property type="entry name" value="Retrotran_Ty1/copia-like"/>
</dbReference>
<keyword evidence="3" id="KW-1185">Reference proteome</keyword>
<dbReference type="InterPro" id="IPR012337">
    <property type="entry name" value="RNaseH-like_sf"/>
</dbReference>
<reference evidence="2 3" key="1">
    <citation type="journal article" date="2022" name="G3 (Bethesda)">
        <title>Whole-genome sequence and methylome profiling of the almond [Prunus dulcis (Mill.) D.A. Webb] cultivar 'Nonpareil'.</title>
        <authorList>
            <person name="D'Amico-Willman K.M."/>
            <person name="Ouma W.Z."/>
            <person name="Meulia T."/>
            <person name="Sideli G.M."/>
            <person name="Gradziel T.M."/>
            <person name="Fresnedo-Ramirez J."/>
        </authorList>
    </citation>
    <scope>NUCLEOTIDE SEQUENCE [LARGE SCALE GENOMIC DNA]</scope>
    <source>
        <strain evidence="2">Clone GOH B32 T37-40</strain>
    </source>
</reference>
<protein>
    <recommendedName>
        <fullName evidence="1">Integrase catalytic domain-containing protein</fullName>
    </recommendedName>
</protein>
<accession>A0AAD4VIX6</accession>
<dbReference type="Gene3D" id="3.30.420.10">
    <property type="entry name" value="Ribonuclease H-like superfamily/Ribonuclease H"/>
    <property type="match status" value="1"/>
</dbReference>
<sequence length="320" mass="37471">MTTRDLDMFFLIKEKSSALELFKIYKAEVENQLDLKIKVVRSDRGREFYGRFDEIRRNPGPFARFLQQEGIIAQYTNPGTPQQNGIAYGRNRTPKDVIRSMMCCTNLPIFLWGEALKTENYILNRVPTKSINNIPYEVLNKRKPRLKHLKIWSYKAEAKLYNPMEKKLDSRIKLRGAVFIESESESIEDENFEFDEGIEETGETMQTDILVLPSFDLNGNQNNQEGQIGIDPMVIEEETHKNKVLLPENQHTVQTQEGTNNKTNARLRRSERPKKCTLHDDYYVYLQDSEHDVNDIEDPMNFKQAMMSDKNENWWATMKS</sequence>
<organism evidence="2 3">
    <name type="scientific">Prunus dulcis</name>
    <name type="common">Almond</name>
    <name type="synonym">Amygdalus dulcis</name>
    <dbReference type="NCBI Taxonomy" id="3755"/>
    <lineage>
        <taxon>Eukaryota</taxon>
        <taxon>Viridiplantae</taxon>
        <taxon>Streptophyta</taxon>
        <taxon>Embryophyta</taxon>
        <taxon>Tracheophyta</taxon>
        <taxon>Spermatophyta</taxon>
        <taxon>Magnoliopsida</taxon>
        <taxon>eudicotyledons</taxon>
        <taxon>Gunneridae</taxon>
        <taxon>Pentapetalae</taxon>
        <taxon>rosids</taxon>
        <taxon>fabids</taxon>
        <taxon>Rosales</taxon>
        <taxon>Rosaceae</taxon>
        <taxon>Amygdaloideae</taxon>
        <taxon>Amygdaleae</taxon>
        <taxon>Prunus</taxon>
    </lineage>
</organism>
<dbReference type="PANTHER" id="PTHR42648:SF28">
    <property type="entry name" value="TRANSPOSON-ENCODED PROTEIN WITH RIBONUCLEASE H-LIKE AND RETROVIRUS ZINC FINGER-LIKE DOMAINS"/>
    <property type="match status" value="1"/>
</dbReference>
<name>A0AAD4VIX6_PRUDU</name>
<dbReference type="PANTHER" id="PTHR42648">
    <property type="entry name" value="TRANSPOSASE, PUTATIVE-RELATED"/>
    <property type="match status" value="1"/>
</dbReference>
<dbReference type="Proteomes" id="UP001054821">
    <property type="component" value="Chromosome 6"/>
</dbReference>
<evidence type="ECO:0000313" key="2">
    <source>
        <dbReference type="EMBL" id="KAI5325189.1"/>
    </source>
</evidence>
<evidence type="ECO:0000259" key="1">
    <source>
        <dbReference type="PROSITE" id="PS50994"/>
    </source>
</evidence>
<dbReference type="GO" id="GO:0015074">
    <property type="term" value="P:DNA integration"/>
    <property type="evidence" value="ECO:0007669"/>
    <property type="project" value="InterPro"/>
</dbReference>
<comment type="caution">
    <text evidence="2">The sequence shown here is derived from an EMBL/GenBank/DDBJ whole genome shotgun (WGS) entry which is preliminary data.</text>
</comment>
<dbReference type="InterPro" id="IPR001584">
    <property type="entry name" value="Integrase_cat-core"/>
</dbReference>
<dbReference type="EMBL" id="JAJFAZ020000006">
    <property type="protein sequence ID" value="KAI5325189.1"/>
    <property type="molecule type" value="Genomic_DNA"/>
</dbReference>
<dbReference type="SUPFAM" id="SSF53098">
    <property type="entry name" value="Ribonuclease H-like"/>
    <property type="match status" value="1"/>
</dbReference>
<dbReference type="InterPro" id="IPR036397">
    <property type="entry name" value="RNaseH_sf"/>
</dbReference>
<dbReference type="PROSITE" id="PS50994">
    <property type="entry name" value="INTEGRASE"/>
    <property type="match status" value="1"/>
</dbReference>
<dbReference type="AlphaFoldDB" id="A0AAD4VIX6"/>
<gene>
    <name evidence="2" type="ORF">L3X38_034263</name>
</gene>
<feature type="domain" description="Integrase catalytic" evidence="1">
    <location>
        <begin position="1"/>
        <end position="143"/>
    </location>
</feature>
<proteinExistence type="predicted"/>
<dbReference type="GO" id="GO:0003676">
    <property type="term" value="F:nucleic acid binding"/>
    <property type="evidence" value="ECO:0007669"/>
    <property type="project" value="InterPro"/>
</dbReference>
<evidence type="ECO:0000313" key="3">
    <source>
        <dbReference type="Proteomes" id="UP001054821"/>
    </source>
</evidence>